<name>A0A420ZB45_UNCK3</name>
<dbReference type="EMBL" id="QMNG01000100">
    <property type="protein sequence ID" value="RLC35948.1"/>
    <property type="molecule type" value="Genomic_DNA"/>
</dbReference>
<gene>
    <name evidence="2" type="ORF">DRH29_05465</name>
</gene>
<evidence type="ECO:0000313" key="3">
    <source>
        <dbReference type="Proteomes" id="UP000281261"/>
    </source>
</evidence>
<organism evidence="2 3">
    <name type="scientific">candidate division Kazan bacterium</name>
    <dbReference type="NCBI Taxonomy" id="2202143"/>
    <lineage>
        <taxon>Bacteria</taxon>
        <taxon>Bacteria division Kazan-3B-28</taxon>
    </lineage>
</organism>
<feature type="region of interest" description="Disordered" evidence="1">
    <location>
        <begin position="52"/>
        <end position="91"/>
    </location>
</feature>
<feature type="non-terminal residue" evidence="2">
    <location>
        <position position="1"/>
    </location>
</feature>
<comment type="caution">
    <text evidence="2">The sequence shown here is derived from an EMBL/GenBank/DDBJ whole genome shotgun (WGS) entry which is preliminary data.</text>
</comment>
<proteinExistence type="predicted"/>
<accession>A0A420ZB45</accession>
<dbReference type="Proteomes" id="UP000281261">
    <property type="component" value="Unassembled WGS sequence"/>
</dbReference>
<evidence type="ECO:0000256" key="1">
    <source>
        <dbReference type="SAM" id="MobiDB-lite"/>
    </source>
</evidence>
<feature type="compositionally biased region" description="Pro residues" evidence="1">
    <location>
        <begin position="66"/>
        <end position="80"/>
    </location>
</feature>
<sequence>AIATIGGTIAALKLREPWDAVAAIYAGHHSTKFWDYLEEAVTTAAARIKARAGRSVRTTSIQMPSTPAPSPAPAPAPAPTPVSGAVGGKVL</sequence>
<dbReference type="AlphaFoldDB" id="A0A420ZB45"/>
<protein>
    <submittedName>
        <fullName evidence="2">Uncharacterized protein</fullName>
    </submittedName>
</protein>
<reference evidence="2 3" key="1">
    <citation type="submission" date="2018-06" db="EMBL/GenBank/DDBJ databases">
        <title>Extensive metabolic versatility and redundancy in microbially diverse, dynamic hydrothermal sediments.</title>
        <authorList>
            <person name="Dombrowski N."/>
            <person name="Teske A."/>
            <person name="Baker B.J."/>
        </authorList>
    </citation>
    <scope>NUCLEOTIDE SEQUENCE [LARGE SCALE GENOMIC DNA]</scope>
    <source>
        <strain evidence="2">B79_G16</strain>
    </source>
</reference>
<evidence type="ECO:0000313" key="2">
    <source>
        <dbReference type="EMBL" id="RLC35948.1"/>
    </source>
</evidence>